<dbReference type="RefSeq" id="WP_011640545.1">
    <property type="nucleotide sequence ID" value="NC_008346.1"/>
</dbReference>
<dbReference type="eggNOG" id="ENOG5033A63">
    <property type="taxonomic scope" value="Bacteria"/>
</dbReference>
<proteinExistence type="predicted"/>
<dbReference type="KEGG" id="swo:Swol_1131"/>
<evidence type="ECO:0000259" key="1">
    <source>
        <dbReference type="Pfam" id="PF11823"/>
    </source>
</evidence>
<dbReference type="Pfam" id="PF11823">
    <property type="entry name" value="Se_S_carrier"/>
    <property type="match status" value="1"/>
</dbReference>
<keyword evidence="3" id="KW-1185">Reference proteome</keyword>
<dbReference type="EMBL" id="CP000448">
    <property type="protein sequence ID" value="ABI68441.1"/>
    <property type="molecule type" value="Genomic_DNA"/>
</dbReference>
<gene>
    <name evidence="2" type="ordered locus">Swol_1131</name>
</gene>
<dbReference type="STRING" id="335541.Swol_1131"/>
<dbReference type="AlphaFoldDB" id="Q0AXW3"/>
<protein>
    <recommendedName>
        <fullName evidence="1">Putative Se/S carrier protein-like domain-containing protein</fullName>
    </recommendedName>
</protein>
<evidence type="ECO:0000313" key="2">
    <source>
        <dbReference type="EMBL" id="ABI68441.1"/>
    </source>
</evidence>
<dbReference type="Proteomes" id="UP000001968">
    <property type="component" value="Chromosome"/>
</dbReference>
<organism evidence="2 3">
    <name type="scientific">Syntrophomonas wolfei subsp. wolfei (strain DSM 2245B / Goettingen)</name>
    <dbReference type="NCBI Taxonomy" id="335541"/>
    <lineage>
        <taxon>Bacteria</taxon>
        <taxon>Bacillati</taxon>
        <taxon>Bacillota</taxon>
        <taxon>Clostridia</taxon>
        <taxon>Eubacteriales</taxon>
        <taxon>Syntrophomonadaceae</taxon>
        <taxon>Syntrophomonas</taxon>
    </lineage>
</organism>
<accession>Q0AXW3</accession>
<reference evidence="3" key="1">
    <citation type="journal article" date="2010" name="Environ. Microbiol.">
        <title>The genome of Syntrophomonas wolfei: new insights into syntrophic metabolism and biohydrogen production.</title>
        <authorList>
            <person name="Sieber J.R."/>
            <person name="Sims D.R."/>
            <person name="Han C."/>
            <person name="Kim E."/>
            <person name="Lykidis A."/>
            <person name="Lapidus A.L."/>
            <person name="McDonnald E."/>
            <person name="Rohlin L."/>
            <person name="Culley D.E."/>
            <person name="Gunsalus R."/>
            <person name="McInerney M.J."/>
        </authorList>
    </citation>
    <scope>NUCLEOTIDE SEQUENCE [LARGE SCALE GENOMIC DNA]</scope>
    <source>
        <strain evidence="3">DSM 2245B / Goettingen</strain>
    </source>
</reference>
<evidence type="ECO:0000313" key="3">
    <source>
        <dbReference type="Proteomes" id="UP000001968"/>
    </source>
</evidence>
<sequence>MSNELLRSNNYALLTFASTSHALKAEKLLKSRQADFLVIPTLREISTSCGLSIKIAPANLLDYYNYLSGNKVLIEGTYQVAKEGKKNRVEQIQV</sequence>
<dbReference type="HOGENOM" id="CLU_167443_2_3_9"/>
<dbReference type="InterPro" id="IPR021778">
    <property type="entry name" value="Se/S_carrier-like"/>
</dbReference>
<feature type="domain" description="Putative Se/S carrier protein-like" evidence="1">
    <location>
        <begin position="12"/>
        <end position="79"/>
    </location>
</feature>
<name>Q0AXW3_SYNWW</name>